<keyword evidence="9" id="KW-1185">Reference proteome</keyword>
<dbReference type="FunFam" id="3.40.50.10090:FF:000002">
    <property type="entry name" value="Bifunctional uroporphyrinogen-III C-methyltransferase/uroporphyrinogen-III synthase"/>
    <property type="match status" value="1"/>
</dbReference>
<dbReference type="Gene3D" id="3.30.950.10">
    <property type="entry name" value="Methyltransferase, Cobalt-precorrin-4 Transmethylase, Domain 2"/>
    <property type="match status" value="1"/>
</dbReference>
<feature type="domain" description="Tetrapyrrole biosynthesis uroporphyrinogen III synthase" evidence="7">
    <location>
        <begin position="292"/>
        <end position="521"/>
    </location>
</feature>
<dbReference type="InterPro" id="IPR014776">
    <property type="entry name" value="4pyrrole_Mease_sub2"/>
</dbReference>
<dbReference type="GO" id="GO:0004852">
    <property type="term" value="F:uroporphyrinogen-III synthase activity"/>
    <property type="evidence" value="ECO:0007669"/>
    <property type="project" value="InterPro"/>
</dbReference>
<dbReference type="Gene3D" id="3.40.50.10090">
    <property type="match status" value="2"/>
</dbReference>
<gene>
    <name evidence="8" type="ORF">FB474_3151</name>
</gene>
<dbReference type="SUPFAM" id="SSF53790">
    <property type="entry name" value="Tetrapyrrole methylase"/>
    <property type="match status" value="1"/>
</dbReference>
<dbReference type="EMBL" id="VFOQ01000001">
    <property type="protein sequence ID" value="TQL61732.1"/>
    <property type="molecule type" value="Genomic_DNA"/>
</dbReference>
<keyword evidence="3" id="KW-0949">S-adenosyl-L-methionine</keyword>
<evidence type="ECO:0000313" key="9">
    <source>
        <dbReference type="Proteomes" id="UP000319514"/>
    </source>
</evidence>
<sequence length="557" mass="57882">MSPTRSTPSNSQTTATTTSRTSKPLGRVAFVGAGPGDPGLLTQRAAEYLAAADVVVIDQVAREDFIAPFVREGVEVVDAGHGEHGQPLTHASRAKLVVKAAKSAGAAGGHAGLVVRLMDGDPATFNGLAEEALACRKAGIGFEVVPGVSAVSAVPTYAGVPLTSASSPTLHVVSGDNTKVDWARSTGTDVTVVVLGTPESLARSLADLLAAGRDPETPVALTERGTTITQRTHTTTLGSVAATMKSAKVEFPTLAVVGATVALREQLSWFETKPLFGWNILVPRTKDQAGPMTDRLASYGATSDVVPTISVEPPRTPQQMERAIKGLVTGRYEWIGFTSVNAVRAVKEKFAEFGLDARAFAGLKIAAVGGVTAAALREWGLQPDLVPSGEQSAQGLLAEWPPFDEVLDPINRVFLPRADIATDTLVAGLEEMGWEVDDVTAYRTVRAAPPAAPVREAIKTGKFDAVVFTSSSTVRNLVGIAGKPHAATVVACIGPATAKTAEEHGLRVDVLAAEASAESLVDALAEYGLGLALAATEAGEPVVRPSARKASSRRKAK</sequence>
<dbReference type="InterPro" id="IPR003754">
    <property type="entry name" value="4pyrrol_synth_uPrphyn_synth"/>
</dbReference>
<dbReference type="Proteomes" id="UP000319514">
    <property type="component" value="Unassembled WGS sequence"/>
</dbReference>
<dbReference type="InterPro" id="IPR000878">
    <property type="entry name" value="4pyrrol_Mease"/>
</dbReference>
<keyword evidence="4" id="KW-0627">Porphyrin biosynthesis</keyword>
<evidence type="ECO:0000256" key="5">
    <source>
        <dbReference type="SAM" id="MobiDB-lite"/>
    </source>
</evidence>
<dbReference type="GO" id="GO:0004851">
    <property type="term" value="F:uroporphyrin-III C-methyltransferase activity"/>
    <property type="evidence" value="ECO:0007669"/>
    <property type="project" value="TreeGrafter"/>
</dbReference>
<reference evidence="8 9" key="1">
    <citation type="submission" date="2019-06" db="EMBL/GenBank/DDBJ databases">
        <title>Sequencing the genomes of 1000 actinobacteria strains.</title>
        <authorList>
            <person name="Klenk H.-P."/>
        </authorList>
    </citation>
    <scope>NUCLEOTIDE SEQUENCE [LARGE SCALE GENOMIC DNA]</scope>
    <source>
        <strain evidence="8 9">DSM 18082</strain>
    </source>
</reference>
<dbReference type="Gene3D" id="3.40.1010.10">
    <property type="entry name" value="Cobalt-precorrin-4 Transmethylase, Domain 1"/>
    <property type="match status" value="1"/>
</dbReference>
<evidence type="ECO:0000256" key="3">
    <source>
        <dbReference type="ARBA" id="ARBA00022691"/>
    </source>
</evidence>
<feature type="region of interest" description="Disordered" evidence="5">
    <location>
        <begin position="1"/>
        <end position="27"/>
    </location>
</feature>
<dbReference type="InterPro" id="IPR014777">
    <property type="entry name" value="4pyrrole_Mease_sub1"/>
</dbReference>
<keyword evidence="1 8" id="KW-0489">Methyltransferase</keyword>
<dbReference type="GO" id="GO:0032259">
    <property type="term" value="P:methylation"/>
    <property type="evidence" value="ECO:0007669"/>
    <property type="project" value="UniProtKB-KW"/>
</dbReference>
<dbReference type="RefSeq" id="WP_141789477.1">
    <property type="nucleotide sequence ID" value="NZ_BAAAKX010000012.1"/>
</dbReference>
<dbReference type="FunFam" id="3.40.50.10090:FF:000001">
    <property type="entry name" value="Bifunctional uroporphyrinogen-III C-methyltransferase/uroporphyrinogen-III synthase"/>
    <property type="match status" value="1"/>
</dbReference>
<dbReference type="AlphaFoldDB" id="A0A542ZN18"/>
<accession>A0A542ZN18</accession>
<dbReference type="OrthoDB" id="9815856at2"/>
<comment type="caution">
    <text evidence="8">The sequence shown here is derived from an EMBL/GenBank/DDBJ whole genome shotgun (WGS) entry which is preliminary data.</text>
</comment>
<dbReference type="GO" id="GO:0019354">
    <property type="term" value="P:siroheme biosynthetic process"/>
    <property type="evidence" value="ECO:0007669"/>
    <property type="project" value="TreeGrafter"/>
</dbReference>
<dbReference type="PANTHER" id="PTHR45790">
    <property type="entry name" value="SIROHEME SYNTHASE-RELATED"/>
    <property type="match status" value="1"/>
</dbReference>
<dbReference type="Pfam" id="PF00590">
    <property type="entry name" value="TP_methylase"/>
    <property type="match status" value="1"/>
</dbReference>
<dbReference type="PANTHER" id="PTHR45790:SF3">
    <property type="entry name" value="S-ADENOSYL-L-METHIONINE-DEPENDENT UROPORPHYRINOGEN III METHYLTRANSFERASE, CHLOROPLASTIC"/>
    <property type="match status" value="1"/>
</dbReference>
<dbReference type="InterPro" id="IPR050161">
    <property type="entry name" value="Siro_Cobalamin_biosynth"/>
</dbReference>
<dbReference type="InterPro" id="IPR036108">
    <property type="entry name" value="4pyrrol_syn_uPrphyn_synt_sf"/>
</dbReference>
<evidence type="ECO:0000256" key="2">
    <source>
        <dbReference type="ARBA" id="ARBA00022679"/>
    </source>
</evidence>
<evidence type="ECO:0000256" key="1">
    <source>
        <dbReference type="ARBA" id="ARBA00022603"/>
    </source>
</evidence>
<feature type="domain" description="Tetrapyrrole methylase" evidence="6">
    <location>
        <begin position="28"/>
        <end position="240"/>
    </location>
</feature>
<name>A0A542ZN18_9MICO</name>
<protein>
    <submittedName>
        <fullName evidence="8">Uroporphyrinogen III methyltransferase/synthase</fullName>
    </submittedName>
</protein>
<organism evidence="8 9">
    <name type="scientific">Oryzihumus leptocrescens</name>
    <dbReference type="NCBI Taxonomy" id="297536"/>
    <lineage>
        <taxon>Bacteria</taxon>
        <taxon>Bacillati</taxon>
        <taxon>Actinomycetota</taxon>
        <taxon>Actinomycetes</taxon>
        <taxon>Micrococcales</taxon>
        <taxon>Intrasporangiaceae</taxon>
        <taxon>Oryzihumus</taxon>
    </lineage>
</organism>
<evidence type="ECO:0000259" key="6">
    <source>
        <dbReference type="Pfam" id="PF00590"/>
    </source>
</evidence>
<evidence type="ECO:0000313" key="8">
    <source>
        <dbReference type="EMBL" id="TQL61732.1"/>
    </source>
</evidence>
<keyword evidence="2 8" id="KW-0808">Transferase</keyword>
<feature type="compositionally biased region" description="Low complexity" evidence="5">
    <location>
        <begin position="1"/>
        <end position="22"/>
    </location>
</feature>
<evidence type="ECO:0000259" key="7">
    <source>
        <dbReference type="Pfam" id="PF02602"/>
    </source>
</evidence>
<evidence type="ECO:0000256" key="4">
    <source>
        <dbReference type="ARBA" id="ARBA00023244"/>
    </source>
</evidence>
<dbReference type="SUPFAM" id="SSF69618">
    <property type="entry name" value="HemD-like"/>
    <property type="match status" value="1"/>
</dbReference>
<dbReference type="CDD" id="cd06578">
    <property type="entry name" value="HemD"/>
    <property type="match status" value="1"/>
</dbReference>
<proteinExistence type="predicted"/>
<dbReference type="Pfam" id="PF02602">
    <property type="entry name" value="HEM4"/>
    <property type="match status" value="1"/>
</dbReference>
<dbReference type="InterPro" id="IPR035996">
    <property type="entry name" value="4pyrrol_Methylase_sf"/>
</dbReference>